<evidence type="ECO:0000256" key="1">
    <source>
        <dbReference type="SAM" id="Coils"/>
    </source>
</evidence>
<dbReference type="AlphaFoldDB" id="A0A2P5A787"/>
<protein>
    <submittedName>
        <fullName evidence="3">Uncharacterized protein</fullName>
    </submittedName>
</protein>
<sequence>MDYAVDAIQRIEAAYVKLFEDIRNVEGEIVAFREESRRSEEDRRLFYKAVLSAVLCRSKSGGHSVFYGEEDVQMDAEAKEASMPPNIELRIEDDDEVGGKRSLKSSNKVTLGNDDVQILGVRKQASASHNPTKRFKEAAVGGKKSGGSSATRKQGSSRKAVGVTKIGPFTLVNALQYHEEVAVVDYVFNGDLQGE</sequence>
<evidence type="ECO:0000313" key="3">
    <source>
        <dbReference type="EMBL" id="PON32402.1"/>
    </source>
</evidence>
<dbReference type="EMBL" id="JXTC01001123">
    <property type="protein sequence ID" value="PON32402.1"/>
    <property type="molecule type" value="Genomic_DNA"/>
</dbReference>
<dbReference type="InParanoid" id="A0A2P5A787"/>
<name>A0A2P5A787_TREOI</name>
<evidence type="ECO:0000256" key="2">
    <source>
        <dbReference type="SAM" id="MobiDB-lite"/>
    </source>
</evidence>
<keyword evidence="4" id="KW-1185">Reference proteome</keyword>
<comment type="caution">
    <text evidence="3">The sequence shown here is derived from an EMBL/GenBank/DDBJ whole genome shotgun (WGS) entry which is preliminary data.</text>
</comment>
<accession>A0A2P5A787</accession>
<feature type="region of interest" description="Disordered" evidence="2">
    <location>
        <begin position="124"/>
        <end position="160"/>
    </location>
</feature>
<organism evidence="3 4">
    <name type="scientific">Trema orientale</name>
    <name type="common">Charcoal tree</name>
    <name type="synonym">Celtis orientalis</name>
    <dbReference type="NCBI Taxonomy" id="63057"/>
    <lineage>
        <taxon>Eukaryota</taxon>
        <taxon>Viridiplantae</taxon>
        <taxon>Streptophyta</taxon>
        <taxon>Embryophyta</taxon>
        <taxon>Tracheophyta</taxon>
        <taxon>Spermatophyta</taxon>
        <taxon>Magnoliopsida</taxon>
        <taxon>eudicotyledons</taxon>
        <taxon>Gunneridae</taxon>
        <taxon>Pentapetalae</taxon>
        <taxon>rosids</taxon>
        <taxon>fabids</taxon>
        <taxon>Rosales</taxon>
        <taxon>Cannabaceae</taxon>
        <taxon>Trema</taxon>
    </lineage>
</organism>
<gene>
    <name evidence="3" type="ORF">TorRG33x02_356420</name>
</gene>
<dbReference type="Proteomes" id="UP000237000">
    <property type="component" value="Unassembled WGS sequence"/>
</dbReference>
<feature type="coiled-coil region" evidence="1">
    <location>
        <begin position="8"/>
        <end position="42"/>
    </location>
</feature>
<keyword evidence="1" id="KW-0175">Coiled coil</keyword>
<proteinExistence type="predicted"/>
<reference evidence="4" key="1">
    <citation type="submission" date="2016-06" db="EMBL/GenBank/DDBJ databases">
        <title>Parallel loss of symbiosis genes in relatives of nitrogen-fixing non-legume Parasponia.</title>
        <authorList>
            <person name="Van Velzen R."/>
            <person name="Holmer R."/>
            <person name="Bu F."/>
            <person name="Rutten L."/>
            <person name="Van Zeijl A."/>
            <person name="Liu W."/>
            <person name="Santuari L."/>
            <person name="Cao Q."/>
            <person name="Sharma T."/>
            <person name="Shen D."/>
            <person name="Roswanjaya Y."/>
            <person name="Wardhani T."/>
            <person name="Kalhor M.S."/>
            <person name="Jansen J."/>
            <person name="Van den Hoogen J."/>
            <person name="Gungor B."/>
            <person name="Hartog M."/>
            <person name="Hontelez J."/>
            <person name="Verver J."/>
            <person name="Yang W.-C."/>
            <person name="Schijlen E."/>
            <person name="Repin R."/>
            <person name="Schilthuizen M."/>
            <person name="Schranz E."/>
            <person name="Heidstra R."/>
            <person name="Miyata K."/>
            <person name="Fedorova E."/>
            <person name="Kohlen W."/>
            <person name="Bisseling T."/>
            <person name="Smit S."/>
            <person name="Geurts R."/>
        </authorList>
    </citation>
    <scope>NUCLEOTIDE SEQUENCE [LARGE SCALE GENOMIC DNA]</scope>
    <source>
        <strain evidence="4">cv. RG33-2</strain>
    </source>
</reference>
<evidence type="ECO:0000313" key="4">
    <source>
        <dbReference type="Proteomes" id="UP000237000"/>
    </source>
</evidence>